<keyword evidence="2" id="KW-1185">Reference proteome</keyword>
<organism evidence="1 2">
    <name type="scientific">Roseimicrobium gellanilyticum</name>
    <dbReference type="NCBI Taxonomy" id="748857"/>
    <lineage>
        <taxon>Bacteria</taxon>
        <taxon>Pseudomonadati</taxon>
        <taxon>Verrucomicrobiota</taxon>
        <taxon>Verrucomicrobiia</taxon>
        <taxon>Verrucomicrobiales</taxon>
        <taxon>Verrucomicrobiaceae</taxon>
        <taxon>Roseimicrobium</taxon>
    </lineage>
</organism>
<gene>
    <name evidence="1" type="ORF">DES53_104287</name>
</gene>
<proteinExistence type="predicted"/>
<dbReference type="RefSeq" id="WP_113958867.1">
    <property type="nucleotide sequence ID" value="NZ_QNRR01000004.1"/>
</dbReference>
<reference evidence="1 2" key="1">
    <citation type="submission" date="2018-06" db="EMBL/GenBank/DDBJ databases">
        <title>Genomic Encyclopedia of Type Strains, Phase IV (KMG-IV): sequencing the most valuable type-strain genomes for metagenomic binning, comparative biology and taxonomic classification.</title>
        <authorList>
            <person name="Goeker M."/>
        </authorList>
    </citation>
    <scope>NUCLEOTIDE SEQUENCE [LARGE SCALE GENOMIC DNA]</scope>
    <source>
        <strain evidence="1 2">DSM 25532</strain>
    </source>
</reference>
<dbReference type="EMBL" id="QNRR01000004">
    <property type="protein sequence ID" value="RBP44466.1"/>
    <property type="molecule type" value="Genomic_DNA"/>
</dbReference>
<dbReference type="Gene3D" id="3.30.700.10">
    <property type="entry name" value="Glycoprotein, Type 4 Pilin"/>
    <property type="match status" value="1"/>
</dbReference>
<dbReference type="InterPro" id="IPR045584">
    <property type="entry name" value="Pilin-like"/>
</dbReference>
<comment type="caution">
    <text evidence="1">The sequence shown here is derived from an EMBL/GenBank/DDBJ whole genome shotgun (WGS) entry which is preliminary data.</text>
</comment>
<dbReference type="AlphaFoldDB" id="A0A366HNV6"/>
<evidence type="ECO:0000313" key="2">
    <source>
        <dbReference type="Proteomes" id="UP000253426"/>
    </source>
</evidence>
<evidence type="ECO:0000313" key="1">
    <source>
        <dbReference type="EMBL" id="RBP44466.1"/>
    </source>
</evidence>
<accession>A0A366HNV6</accession>
<dbReference type="SUPFAM" id="SSF54523">
    <property type="entry name" value="Pili subunits"/>
    <property type="match status" value="1"/>
</dbReference>
<dbReference type="Proteomes" id="UP000253426">
    <property type="component" value="Unassembled WGS sequence"/>
</dbReference>
<protein>
    <submittedName>
        <fullName evidence="1">Uncharacterized protein</fullName>
    </submittedName>
</protein>
<name>A0A366HNV6_9BACT</name>
<sequence length="130" mass="14099">MIILKRVLLALVLVFVGVLLALGLLFRASKDIVVDTRMELVACAVAAQDYRNTHGKWPENRGQIDASVSTALGMGGGGRQDEWGRPFLLAVDQSLDQAVLQTYGPDGKSDTRDGGLRVVVMPQQLTVYSE</sequence>